<evidence type="ECO:0000259" key="3">
    <source>
        <dbReference type="Pfam" id="PF13386"/>
    </source>
</evidence>
<keyword evidence="2" id="KW-0472">Membrane</keyword>
<dbReference type="RefSeq" id="WP_139210530.1">
    <property type="nucleotide sequence ID" value="NZ_CP076607.1"/>
</dbReference>
<feature type="transmembrane region" description="Helical" evidence="2">
    <location>
        <begin position="259"/>
        <end position="279"/>
    </location>
</feature>
<sequence>MSHHLTDSNHDNERNQQIRFIKKGTGWIALAAAIIAAFILLLLHPEAYSMFQDLIMMKNVPQLSMNASYGMILTVGILTSFHCAGMCGGIAIAQSIRTGNGDGKLERFRRYTPSIRYNGGRVVSYTIFGGLAGGLGQVFQFSGVWRGVIPLIGGLFMIIMGINLLGLFKALRRINLSMPSFAFNLIRNGASRLGPFAVGLLSALMPCGPLQIMQLYALGTGSVVHGALSMLVFSLGTVPMLFLFGAVHPMLSKKFAGRVLKASALIVIALGLVMLNRGFALSGVSLPYGYDRLTGSAVIARLDKDGKTQVAQAQAGKNSYPQIVVQKGIPVSWNLHVDEEDLNNCNNALSLPGFKIEQKLHAGDNTIRFTPNEKGEFVYTCWMGMIKSSIIVVEDISRYDRNRSSANGREAEPEASPGSFQIASGGSGALHIPPSIPAEEAERPGNNGKAAAAAGADGLKHEDSAAVPGTDAHKTYLAKPSAESERKSTPGPSPTHGQTQQKAQASKSAGHSSSEKNAKSAADAAAVAVPSVGNRKLDVKASAPSPASSMPAAAPAASTAPSSAPKAGSTSGTGTAVNSGEQEIQTVVTIVTSNSYSPIKVKKGTPVKWIIRVTKNQLNDCNNEIIVPAFHLSKKLVPGDNIVEFTPGETGKFPFTCWMEMIESSITVTDGQ</sequence>
<organism evidence="5 6">
    <name type="scientific">Paenibacillus sophorae</name>
    <dbReference type="NCBI Taxonomy" id="1333845"/>
    <lineage>
        <taxon>Bacteria</taxon>
        <taxon>Bacillati</taxon>
        <taxon>Bacillota</taxon>
        <taxon>Bacilli</taxon>
        <taxon>Bacillales</taxon>
        <taxon>Paenibacillaceae</taxon>
        <taxon>Paenibacillus</taxon>
    </lineage>
</organism>
<accession>A0A1H8FNY7</accession>
<feature type="compositionally biased region" description="Low complexity" evidence="1">
    <location>
        <begin position="445"/>
        <end position="457"/>
    </location>
</feature>
<dbReference type="PANTHER" id="PTHR42208:SF1">
    <property type="entry name" value="HEAVY METAL TRANSPORTER"/>
    <property type="match status" value="1"/>
</dbReference>
<evidence type="ECO:0000256" key="1">
    <source>
        <dbReference type="SAM" id="MobiDB-lite"/>
    </source>
</evidence>
<evidence type="ECO:0000313" key="4">
    <source>
        <dbReference type="EMBL" id="QWU13931.1"/>
    </source>
</evidence>
<protein>
    <submittedName>
        <fullName evidence="4 5">Sulfite exporter TauE/SafE</fullName>
    </submittedName>
</protein>
<dbReference type="AlphaFoldDB" id="A0A1H8FNY7"/>
<evidence type="ECO:0000313" key="6">
    <source>
        <dbReference type="Proteomes" id="UP000198809"/>
    </source>
</evidence>
<feature type="domain" description="Urease accessory protein UreH-like transmembrane" evidence="3">
    <location>
        <begin position="72"/>
        <end position="272"/>
    </location>
</feature>
<feature type="region of interest" description="Disordered" evidence="1">
    <location>
        <begin position="538"/>
        <end position="578"/>
    </location>
</feature>
<dbReference type="Gene3D" id="2.60.40.420">
    <property type="entry name" value="Cupredoxins - blue copper proteins"/>
    <property type="match status" value="2"/>
</dbReference>
<feature type="transmembrane region" description="Helical" evidence="2">
    <location>
        <begin position="114"/>
        <end position="135"/>
    </location>
</feature>
<proteinExistence type="predicted"/>
<feature type="transmembrane region" description="Helical" evidence="2">
    <location>
        <begin position="223"/>
        <end position="247"/>
    </location>
</feature>
<dbReference type="SUPFAM" id="SSF49503">
    <property type="entry name" value="Cupredoxins"/>
    <property type="match status" value="1"/>
</dbReference>
<dbReference type="InterPro" id="IPR039447">
    <property type="entry name" value="UreH-like_TM_dom"/>
</dbReference>
<evidence type="ECO:0000313" key="5">
    <source>
        <dbReference type="EMBL" id="SEN33310.1"/>
    </source>
</evidence>
<keyword evidence="2" id="KW-0812">Transmembrane</keyword>
<feature type="transmembrane region" description="Helical" evidence="2">
    <location>
        <begin position="147"/>
        <end position="168"/>
    </location>
</feature>
<dbReference type="EMBL" id="FODH01000001">
    <property type="protein sequence ID" value="SEN33310.1"/>
    <property type="molecule type" value="Genomic_DNA"/>
</dbReference>
<evidence type="ECO:0000256" key="2">
    <source>
        <dbReference type="SAM" id="Phobius"/>
    </source>
</evidence>
<feature type="region of interest" description="Disordered" evidence="1">
    <location>
        <begin position="404"/>
        <end position="522"/>
    </location>
</feature>
<dbReference type="OrthoDB" id="9800141at2"/>
<dbReference type="PANTHER" id="PTHR42208">
    <property type="entry name" value="HEAVY METAL TRANSPORTER-RELATED"/>
    <property type="match status" value="1"/>
</dbReference>
<dbReference type="InterPro" id="IPR008972">
    <property type="entry name" value="Cupredoxin"/>
</dbReference>
<name>A0A1H8FNY7_9BACL</name>
<feature type="transmembrane region" description="Helical" evidence="2">
    <location>
        <begin position="67"/>
        <end position="93"/>
    </location>
</feature>
<reference evidence="5 6" key="1">
    <citation type="submission" date="2016-10" db="EMBL/GenBank/DDBJ databases">
        <authorList>
            <person name="de Groot N.N."/>
        </authorList>
    </citation>
    <scope>NUCLEOTIDE SEQUENCE [LARGE SCALE GENOMIC DNA]</scope>
    <source>
        <strain evidence="5 6">CGMCC 1.10238</strain>
    </source>
</reference>
<dbReference type="Pfam" id="PF13386">
    <property type="entry name" value="DsbD_2"/>
    <property type="match status" value="1"/>
</dbReference>
<keyword evidence="2" id="KW-1133">Transmembrane helix</keyword>
<feature type="compositionally biased region" description="Low complexity" evidence="1">
    <location>
        <begin position="500"/>
        <end position="512"/>
    </location>
</feature>
<dbReference type="Proteomes" id="UP000198809">
    <property type="component" value="Unassembled WGS sequence"/>
</dbReference>
<dbReference type="STRING" id="1333845.SAMN04487895_101187"/>
<evidence type="ECO:0000313" key="7">
    <source>
        <dbReference type="Proteomes" id="UP000683429"/>
    </source>
</evidence>
<reference evidence="4 7" key="2">
    <citation type="submission" date="2021-06" db="EMBL/GenBank/DDBJ databases">
        <title>Whole genome sequence of Paenibacillus sophorae DSM23020 for comparative genomics.</title>
        <authorList>
            <person name="Kim M.-J."/>
            <person name="Lee G."/>
            <person name="Shin J.-H."/>
        </authorList>
    </citation>
    <scope>NUCLEOTIDE SEQUENCE [LARGE SCALE GENOMIC DNA]</scope>
    <source>
        <strain evidence="4 7">DSM 23020</strain>
    </source>
</reference>
<gene>
    <name evidence="4" type="ORF">KP014_18495</name>
    <name evidence="5" type="ORF">SAMN04487895_101187</name>
</gene>
<feature type="transmembrane region" description="Helical" evidence="2">
    <location>
        <begin position="27"/>
        <end position="47"/>
    </location>
</feature>
<keyword evidence="7" id="KW-1185">Reference proteome</keyword>
<feature type="transmembrane region" description="Helical" evidence="2">
    <location>
        <begin position="196"/>
        <end position="217"/>
    </location>
</feature>
<dbReference type="EMBL" id="CP076607">
    <property type="protein sequence ID" value="QWU13931.1"/>
    <property type="molecule type" value="Genomic_DNA"/>
</dbReference>
<feature type="compositionally biased region" description="Low complexity" evidence="1">
    <location>
        <begin position="541"/>
        <end position="576"/>
    </location>
</feature>
<dbReference type="Proteomes" id="UP000683429">
    <property type="component" value="Chromosome"/>
</dbReference>